<proteinExistence type="predicted"/>
<evidence type="ECO:0000259" key="3">
    <source>
        <dbReference type="PROSITE" id="PS51352"/>
    </source>
</evidence>
<evidence type="ECO:0000313" key="5">
    <source>
        <dbReference type="Proteomes" id="UP000789595"/>
    </source>
</evidence>
<feature type="region of interest" description="Disordered" evidence="1">
    <location>
        <begin position="158"/>
        <end position="204"/>
    </location>
</feature>
<evidence type="ECO:0000313" key="4">
    <source>
        <dbReference type="EMBL" id="CAH0376832.1"/>
    </source>
</evidence>
<dbReference type="PANTHER" id="PTHR46472:SF1">
    <property type="entry name" value="NUCLEOREDOXIN"/>
    <property type="match status" value="1"/>
</dbReference>
<evidence type="ECO:0000256" key="2">
    <source>
        <dbReference type="SAM" id="SignalP"/>
    </source>
</evidence>
<accession>A0A8J2SX86</accession>
<dbReference type="Proteomes" id="UP000789595">
    <property type="component" value="Unassembled WGS sequence"/>
</dbReference>
<dbReference type="SUPFAM" id="SSF52833">
    <property type="entry name" value="Thioredoxin-like"/>
    <property type="match status" value="1"/>
</dbReference>
<organism evidence="4 5">
    <name type="scientific">Pelagomonas calceolata</name>
    <dbReference type="NCBI Taxonomy" id="35677"/>
    <lineage>
        <taxon>Eukaryota</taxon>
        <taxon>Sar</taxon>
        <taxon>Stramenopiles</taxon>
        <taxon>Ochrophyta</taxon>
        <taxon>Pelagophyceae</taxon>
        <taxon>Pelagomonadales</taxon>
        <taxon>Pelagomonadaceae</taxon>
        <taxon>Pelagomonas</taxon>
    </lineage>
</organism>
<feature type="signal peptide" evidence="2">
    <location>
        <begin position="1"/>
        <end position="16"/>
    </location>
</feature>
<keyword evidence="2" id="KW-0732">Signal</keyword>
<sequence length="381" mass="40842">MMQRTVALLLCACSVAQETATKEPRKVEFEAVVNEEGGRAAFSWTEGEDVTEKATQYCKENTKEELWERCISAVKQQVAASLMEAELPALDLEVQVAEDKTATFSHVEGGDLRLEAHTFCSEYVAEDKVPVCAHHLVQGAVQKAQQLAAAEEGGASAADASAGAGGASQDAAPAKTAPKQDAAPAKTAPPPQKQTKSAPAKTPSDWARLVGPALVARGGASLSADALEKKKNVAFLFAADWCKPCRDFVPKLVKYYELAKRKGDDKLEILWVSASRSQEAFDAYLKEMPWPAAPFPLAGRLVQAFQQKGHAKGFPTLCFMDTNEIGSVITCDGVQKVMADEYGLTMPYRSPIQNVKRMVQAVAGVVKALLRALGVGAAKTK</sequence>
<dbReference type="GO" id="GO:0005634">
    <property type="term" value="C:nucleus"/>
    <property type="evidence" value="ECO:0007669"/>
    <property type="project" value="TreeGrafter"/>
</dbReference>
<dbReference type="PROSITE" id="PS51352">
    <property type="entry name" value="THIOREDOXIN_2"/>
    <property type="match status" value="1"/>
</dbReference>
<dbReference type="InterPro" id="IPR036249">
    <property type="entry name" value="Thioredoxin-like_sf"/>
</dbReference>
<dbReference type="InterPro" id="IPR013766">
    <property type="entry name" value="Thioredoxin_domain"/>
</dbReference>
<dbReference type="InterPro" id="IPR012336">
    <property type="entry name" value="Thioredoxin-like_fold"/>
</dbReference>
<feature type="domain" description="Thioredoxin" evidence="3">
    <location>
        <begin position="177"/>
        <end position="364"/>
    </location>
</feature>
<comment type="caution">
    <text evidence="4">The sequence shown here is derived from an EMBL/GenBank/DDBJ whole genome shotgun (WGS) entry which is preliminary data.</text>
</comment>
<gene>
    <name evidence="4" type="ORF">PECAL_5P14250</name>
</gene>
<feature type="compositionally biased region" description="Low complexity" evidence="1">
    <location>
        <begin position="158"/>
        <end position="186"/>
    </location>
</feature>
<evidence type="ECO:0000256" key="1">
    <source>
        <dbReference type="SAM" id="MobiDB-lite"/>
    </source>
</evidence>
<dbReference type="OrthoDB" id="409136at2759"/>
<dbReference type="EMBL" id="CAKKNE010000005">
    <property type="protein sequence ID" value="CAH0376832.1"/>
    <property type="molecule type" value="Genomic_DNA"/>
</dbReference>
<dbReference type="GO" id="GO:0030178">
    <property type="term" value="P:negative regulation of Wnt signaling pathway"/>
    <property type="evidence" value="ECO:0007669"/>
    <property type="project" value="TreeGrafter"/>
</dbReference>
<feature type="chain" id="PRO_5035234526" description="Thioredoxin domain-containing protein" evidence="2">
    <location>
        <begin position="17"/>
        <end position="381"/>
    </location>
</feature>
<dbReference type="AlphaFoldDB" id="A0A8J2SX86"/>
<dbReference type="PANTHER" id="PTHR46472">
    <property type="entry name" value="NUCLEOREDOXIN"/>
    <property type="match status" value="1"/>
</dbReference>
<protein>
    <recommendedName>
        <fullName evidence="3">Thioredoxin domain-containing protein</fullName>
    </recommendedName>
</protein>
<dbReference type="GO" id="GO:0004791">
    <property type="term" value="F:thioredoxin-disulfide reductase (NADPH) activity"/>
    <property type="evidence" value="ECO:0007669"/>
    <property type="project" value="TreeGrafter"/>
</dbReference>
<keyword evidence="5" id="KW-1185">Reference proteome</keyword>
<dbReference type="Pfam" id="PF13905">
    <property type="entry name" value="Thioredoxin_8"/>
    <property type="match status" value="1"/>
</dbReference>
<reference evidence="4" key="1">
    <citation type="submission" date="2021-11" db="EMBL/GenBank/DDBJ databases">
        <authorList>
            <consortium name="Genoscope - CEA"/>
            <person name="William W."/>
        </authorList>
    </citation>
    <scope>NUCLEOTIDE SEQUENCE</scope>
</reference>
<dbReference type="Gene3D" id="3.40.30.10">
    <property type="entry name" value="Glutaredoxin"/>
    <property type="match status" value="1"/>
</dbReference>
<name>A0A8J2SX86_9STRA</name>
<dbReference type="GO" id="GO:0031397">
    <property type="term" value="P:negative regulation of protein ubiquitination"/>
    <property type="evidence" value="ECO:0007669"/>
    <property type="project" value="TreeGrafter"/>
</dbReference>